<dbReference type="SUPFAM" id="SSF51735">
    <property type="entry name" value="NAD(P)-binding Rossmann-fold domains"/>
    <property type="match status" value="1"/>
</dbReference>
<dbReference type="EMBL" id="UINC01144190">
    <property type="protein sequence ID" value="SVD33544.1"/>
    <property type="molecule type" value="Genomic_DNA"/>
</dbReference>
<dbReference type="InterPro" id="IPR002347">
    <property type="entry name" value="SDR_fam"/>
</dbReference>
<sequence>MVMNQYNLKNRIAIVTGGAQGFGYAIAKRFLDSGAEVIIWD</sequence>
<feature type="non-terminal residue" evidence="1">
    <location>
        <position position="41"/>
    </location>
</feature>
<gene>
    <name evidence="1" type="ORF">METZ01_LOCUS386398</name>
</gene>
<accession>A0A382UGY6</accession>
<evidence type="ECO:0008006" key="2">
    <source>
        <dbReference type="Google" id="ProtNLM"/>
    </source>
</evidence>
<proteinExistence type="predicted"/>
<evidence type="ECO:0000313" key="1">
    <source>
        <dbReference type="EMBL" id="SVD33544.1"/>
    </source>
</evidence>
<dbReference type="Pfam" id="PF00106">
    <property type="entry name" value="adh_short"/>
    <property type="match status" value="1"/>
</dbReference>
<name>A0A382UGY6_9ZZZZ</name>
<protein>
    <recommendedName>
        <fullName evidence="2">SDR family NAD(P)-dependent oxidoreductase</fullName>
    </recommendedName>
</protein>
<dbReference type="Gene3D" id="3.40.50.720">
    <property type="entry name" value="NAD(P)-binding Rossmann-like Domain"/>
    <property type="match status" value="1"/>
</dbReference>
<dbReference type="AlphaFoldDB" id="A0A382UGY6"/>
<organism evidence="1">
    <name type="scientific">marine metagenome</name>
    <dbReference type="NCBI Taxonomy" id="408172"/>
    <lineage>
        <taxon>unclassified sequences</taxon>
        <taxon>metagenomes</taxon>
        <taxon>ecological metagenomes</taxon>
    </lineage>
</organism>
<dbReference type="InterPro" id="IPR036291">
    <property type="entry name" value="NAD(P)-bd_dom_sf"/>
</dbReference>
<reference evidence="1" key="1">
    <citation type="submission" date="2018-05" db="EMBL/GenBank/DDBJ databases">
        <authorList>
            <person name="Lanie J.A."/>
            <person name="Ng W.-L."/>
            <person name="Kazmierczak K.M."/>
            <person name="Andrzejewski T.M."/>
            <person name="Davidsen T.M."/>
            <person name="Wayne K.J."/>
            <person name="Tettelin H."/>
            <person name="Glass J.I."/>
            <person name="Rusch D."/>
            <person name="Podicherti R."/>
            <person name="Tsui H.-C.T."/>
            <person name="Winkler M.E."/>
        </authorList>
    </citation>
    <scope>NUCLEOTIDE SEQUENCE</scope>
</reference>